<gene>
    <name evidence="3" type="ORF">K6Y31_09785</name>
</gene>
<dbReference type="Pfam" id="PF04892">
    <property type="entry name" value="VanZ"/>
    <property type="match status" value="1"/>
</dbReference>
<keyword evidence="1" id="KW-1133">Transmembrane helix</keyword>
<dbReference type="Proteomes" id="UP001201273">
    <property type="component" value="Unassembled WGS sequence"/>
</dbReference>
<reference evidence="3 4" key="1">
    <citation type="journal article" date="2022" name="Environ. Microbiol. Rep.">
        <title>Eco-phylogenetic analyses reveal divergent evolution of vitamin B12 metabolism in the marine bacterial family 'Psychromonadaceae'.</title>
        <authorList>
            <person name="Jin X."/>
            <person name="Yang Y."/>
            <person name="Cao H."/>
            <person name="Gao B."/>
            <person name="Zhao Z."/>
        </authorList>
    </citation>
    <scope>NUCLEOTIDE SEQUENCE [LARGE SCALE GENOMIC DNA]</scope>
    <source>
        <strain evidence="3 4">MKS20</strain>
    </source>
</reference>
<evidence type="ECO:0000256" key="1">
    <source>
        <dbReference type="SAM" id="Phobius"/>
    </source>
</evidence>
<comment type="caution">
    <text evidence="3">The sequence shown here is derived from an EMBL/GenBank/DDBJ whole genome shotgun (WGS) entry which is preliminary data.</text>
</comment>
<evidence type="ECO:0000313" key="3">
    <source>
        <dbReference type="EMBL" id="MCE2595108.1"/>
    </source>
</evidence>
<keyword evidence="1" id="KW-0472">Membrane</keyword>
<accession>A0ABS8W9C2</accession>
<feature type="transmembrane region" description="Helical" evidence="1">
    <location>
        <begin position="86"/>
        <end position="103"/>
    </location>
</feature>
<dbReference type="InterPro" id="IPR006976">
    <property type="entry name" value="VanZ-like"/>
</dbReference>
<dbReference type="EMBL" id="JAIMJA010000008">
    <property type="protein sequence ID" value="MCE2595108.1"/>
    <property type="molecule type" value="Genomic_DNA"/>
</dbReference>
<protein>
    <submittedName>
        <fullName evidence="3">VanZ family protein</fullName>
    </submittedName>
</protein>
<dbReference type="RefSeq" id="WP_233052604.1">
    <property type="nucleotide sequence ID" value="NZ_JAIMJA010000008.1"/>
</dbReference>
<evidence type="ECO:0000259" key="2">
    <source>
        <dbReference type="Pfam" id="PF04892"/>
    </source>
</evidence>
<feature type="domain" description="VanZ-like" evidence="2">
    <location>
        <begin position="20"/>
        <end position="102"/>
    </location>
</feature>
<keyword evidence="4" id="KW-1185">Reference proteome</keyword>
<feature type="transmembrane region" description="Helical" evidence="1">
    <location>
        <begin position="50"/>
        <end position="66"/>
    </location>
</feature>
<organism evidence="3 4">
    <name type="scientific">Motilimonas cestriensis</name>
    <dbReference type="NCBI Taxonomy" id="2742685"/>
    <lineage>
        <taxon>Bacteria</taxon>
        <taxon>Pseudomonadati</taxon>
        <taxon>Pseudomonadota</taxon>
        <taxon>Gammaproteobacteria</taxon>
        <taxon>Alteromonadales</taxon>
        <taxon>Alteromonadales genera incertae sedis</taxon>
        <taxon>Motilimonas</taxon>
    </lineage>
</organism>
<keyword evidence="1" id="KW-0812">Transmembrane</keyword>
<sequence length="115" mass="13155">MKSVGIGVEYIRWLELAVGGDKVVHFFFGFIIMLTVQWGGFVCQSTRQRYANWPSILTALVVLLLYLLDESLQAVLPLRQFDLDDFALSAAGGILAWLLFYVGRKIYLEERIEHD</sequence>
<feature type="transmembrane region" description="Helical" evidence="1">
    <location>
        <begin position="23"/>
        <end position="43"/>
    </location>
</feature>
<name>A0ABS8W9C2_9GAMM</name>
<proteinExistence type="predicted"/>
<evidence type="ECO:0000313" key="4">
    <source>
        <dbReference type="Proteomes" id="UP001201273"/>
    </source>
</evidence>